<accession>A0ACD5DH58</accession>
<dbReference type="EMBL" id="CP168151">
    <property type="protein sequence ID" value="XFD40488.1"/>
    <property type="molecule type" value="Genomic_DNA"/>
</dbReference>
<gene>
    <name evidence="1" type="ORF">O0236_004070</name>
</gene>
<name>A0ACD5DH58_9LACO</name>
<reference evidence="1" key="1">
    <citation type="submission" date="2024-08" db="EMBL/GenBank/DDBJ databases">
        <title>Lentilactobacillus sp. nov., isolated from tree bark.</title>
        <authorList>
            <person name="Phuengjayaem S."/>
            <person name="Tanasupawat S."/>
        </authorList>
    </citation>
    <scope>NUCLEOTIDE SEQUENCE</scope>
    <source>
        <strain evidence="1">SPB1-3</strain>
    </source>
</reference>
<evidence type="ECO:0000313" key="1">
    <source>
        <dbReference type="EMBL" id="XFD40488.1"/>
    </source>
</evidence>
<proteinExistence type="predicted"/>
<sequence length="284" mass="31911">MNKKIASVLATGLLATGLGLVAQQSTAHASGYAWVSSKTYSNTPAYKVKVPGKSAYMWNWNHTKKLHNLRNYPRTTWYVQRSVKLRHNGRNSIYWQVQNASGRVTGYVWRQYFAPGGMNGSNNQQNNNQNNNNSFSMSDIPNFDTYKSDQDYLNFIKYSPNQNDARSILKELPNASLSLNLSRYATSEGNLSDDAEASYGTVANKIVDRDKLIKNAYELKNLERLFWNSNNVSQSEINEALTKDGFSADARATFHGQIGLVMLDNVQKSKDGSVYSGNSIYILK</sequence>
<protein>
    <submittedName>
        <fullName evidence="1">Uncharacterized protein</fullName>
    </submittedName>
</protein>
<evidence type="ECO:0000313" key="2">
    <source>
        <dbReference type="Proteomes" id="UP001149860"/>
    </source>
</evidence>
<keyword evidence="2" id="KW-1185">Reference proteome</keyword>
<organism evidence="1 2">
    <name type="scientific">Lentilactobacillus terminaliae</name>
    <dbReference type="NCBI Taxonomy" id="3003483"/>
    <lineage>
        <taxon>Bacteria</taxon>
        <taxon>Bacillati</taxon>
        <taxon>Bacillota</taxon>
        <taxon>Bacilli</taxon>
        <taxon>Lactobacillales</taxon>
        <taxon>Lactobacillaceae</taxon>
        <taxon>Lentilactobacillus</taxon>
    </lineage>
</organism>
<dbReference type="Proteomes" id="UP001149860">
    <property type="component" value="Chromosome"/>
</dbReference>